<dbReference type="EMBL" id="CP001510">
    <property type="protein sequence ID" value="ACS41677.1"/>
    <property type="molecule type" value="Genomic_DNA"/>
</dbReference>
<keyword evidence="3" id="KW-1185">Reference proteome</keyword>
<dbReference type="AlphaFoldDB" id="C5B176"/>
<sequence length="476" mass="48114">MKRSLLTLAALLGLSAPVLGQTRALPPGEIRANGDITFGNALKLGKREGNKTVITPDTLQILGPGSTGDVSKMNAVPDPSAPAGTLAKSLSDIAGFKAPGASGTARLDASYNIVNSRSLFNSGATSGPANWLGNGAGGDANNYAYGSFAQGVFLSGIGDVGVVGAVRTGDITSPGRLPIGNMGWCFNTKTTAPQTCWAGYMEARRAKGTGQIHALELNTTDLSDGTDRIIPSAMKSGPNAIYSAYASVLNLASGGNVKPGFQTGWDGTKEVLQAADIGSYLSLYSNAARAEKGIIISEDAIVGCDGTGGSKTCTGLEMGRGTDIGWIDGSTRHGALINSDVSPSGNGQRLRFTDFGTIIDGYGGATLQIVGKSSDVNGVQLLAGASAGAPARLIGAGSPNASLGLSATGGGVVQMQSVMQLAPHTIASLPVCDAARVGGMAYVTDATTVNYRNGLGTGGGSLKALVFCTGDAWEYH</sequence>
<feature type="signal peptide" evidence="1">
    <location>
        <begin position="1"/>
        <end position="20"/>
    </location>
</feature>
<proteinExistence type="predicted"/>
<dbReference type="KEGG" id="mea:Mex_1p3998"/>
<keyword evidence="1" id="KW-0732">Signal</keyword>
<feature type="chain" id="PRO_5002946543" evidence="1">
    <location>
        <begin position="21"/>
        <end position="476"/>
    </location>
</feature>
<reference evidence="2 3" key="1">
    <citation type="journal article" date="2009" name="PLoS ONE">
        <title>Methylobacterium genome sequences: a reference blueprint to investigate microbial metabolism of C1 compounds from natural and industrial sources.</title>
        <authorList>
            <person name="Vuilleumier S."/>
            <person name="Chistoserdova L."/>
            <person name="Lee M.-C."/>
            <person name="Bringel F."/>
            <person name="Lajus A."/>
            <person name="Zhou Y."/>
            <person name="Gourion B."/>
            <person name="Barbe V."/>
            <person name="Chang J."/>
            <person name="Cruveiller S."/>
            <person name="Dossat C."/>
            <person name="Gillett W."/>
            <person name="Gruffaz C."/>
            <person name="Haugen E."/>
            <person name="Hourcade E."/>
            <person name="Levy R."/>
            <person name="Mangenot S."/>
            <person name="Muller E."/>
            <person name="Nadalig T."/>
            <person name="Pagni M."/>
            <person name="Penny C."/>
            <person name="Peyraud R."/>
            <person name="Robinson D.G."/>
            <person name="Roche D."/>
            <person name="Rouy Z."/>
            <person name="Saenampechek C."/>
            <person name="Salvignol G."/>
            <person name="Vallenet D."/>
            <person name="Wu Z."/>
            <person name="Marx C.J."/>
            <person name="Vorholt J.A."/>
            <person name="Olson M.V."/>
            <person name="Kaul R."/>
            <person name="Weissenbach J."/>
            <person name="Medigue C."/>
            <person name="Lidstrom M.E."/>
        </authorList>
    </citation>
    <scope>NUCLEOTIDE SEQUENCE [LARGE SCALE GENOMIC DNA]</scope>
    <source>
        <strain evidence="3">ATCC 14718 / DSM 1338 / JCM 2805 / NCIMB 9133 / AM1</strain>
    </source>
</reference>
<protein>
    <submittedName>
        <fullName evidence="2">Uncharacterized protein</fullName>
    </submittedName>
</protein>
<accession>C5B176</accession>
<dbReference type="Proteomes" id="UP000009081">
    <property type="component" value="Chromosome"/>
</dbReference>
<name>C5B176_METEA</name>
<dbReference type="eggNOG" id="ENOG502ZZYY">
    <property type="taxonomic scope" value="Bacteria"/>
</dbReference>
<dbReference type="HOGENOM" id="CLU_573419_0_0_5"/>
<gene>
    <name evidence="2" type="ordered locus">MexAM1_META1p3998</name>
</gene>
<evidence type="ECO:0000256" key="1">
    <source>
        <dbReference type="SAM" id="SignalP"/>
    </source>
</evidence>
<evidence type="ECO:0000313" key="3">
    <source>
        <dbReference type="Proteomes" id="UP000009081"/>
    </source>
</evidence>
<dbReference type="STRING" id="272630.MexAM1_META1p3998"/>
<dbReference type="RefSeq" id="WP_015857191.1">
    <property type="nucleotide sequence ID" value="NC_012808.1"/>
</dbReference>
<organism evidence="2 3">
    <name type="scientific">Methylorubrum extorquens (strain ATCC 14718 / DSM 1338 / JCM 2805 / NCIMB 9133 / AM1)</name>
    <name type="common">Methylobacterium extorquens</name>
    <dbReference type="NCBI Taxonomy" id="272630"/>
    <lineage>
        <taxon>Bacteria</taxon>
        <taxon>Pseudomonadati</taxon>
        <taxon>Pseudomonadota</taxon>
        <taxon>Alphaproteobacteria</taxon>
        <taxon>Hyphomicrobiales</taxon>
        <taxon>Methylobacteriaceae</taxon>
        <taxon>Methylorubrum</taxon>
    </lineage>
</organism>
<evidence type="ECO:0000313" key="2">
    <source>
        <dbReference type="EMBL" id="ACS41677.1"/>
    </source>
</evidence>